<gene>
    <name evidence="1" type="ORF">HMPREF3226_02813</name>
</gene>
<organism evidence="1 2">
    <name type="scientific">Prevotella corporis</name>
    <dbReference type="NCBI Taxonomy" id="28128"/>
    <lineage>
        <taxon>Bacteria</taxon>
        <taxon>Pseudomonadati</taxon>
        <taxon>Bacteroidota</taxon>
        <taxon>Bacteroidia</taxon>
        <taxon>Bacteroidales</taxon>
        <taxon>Prevotellaceae</taxon>
        <taxon>Prevotella</taxon>
    </lineage>
</organism>
<evidence type="ECO:0000313" key="1">
    <source>
        <dbReference type="EMBL" id="KXA31962.1"/>
    </source>
</evidence>
<keyword evidence="2" id="KW-1185">Reference proteome</keyword>
<proteinExistence type="predicted"/>
<dbReference type="AlphaFoldDB" id="A0A133PSW4"/>
<dbReference type="PATRIC" id="fig|28128.5.peg.2899"/>
<reference evidence="2" key="1">
    <citation type="submission" date="2016-01" db="EMBL/GenBank/DDBJ databases">
        <authorList>
            <person name="Mitreva M."/>
            <person name="Pepin K.H."/>
            <person name="Mihindukulasuriya K.A."/>
            <person name="Fulton R."/>
            <person name="Fronick C."/>
            <person name="O'Laughlin M."/>
            <person name="Miner T."/>
            <person name="Herter B."/>
            <person name="Rosa B.A."/>
            <person name="Cordes M."/>
            <person name="Tomlinson C."/>
            <person name="Wollam A."/>
            <person name="Palsikar V.B."/>
            <person name="Mardis E.R."/>
            <person name="Wilson R.K."/>
        </authorList>
    </citation>
    <scope>NUCLEOTIDE SEQUENCE [LARGE SCALE GENOMIC DNA]</scope>
    <source>
        <strain evidence="2">MJR7716</strain>
    </source>
</reference>
<dbReference type="EMBL" id="LRQG01000263">
    <property type="protein sequence ID" value="KXA31962.1"/>
    <property type="molecule type" value="Genomic_DNA"/>
</dbReference>
<dbReference type="Proteomes" id="UP000070533">
    <property type="component" value="Unassembled WGS sequence"/>
</dbReference>
<dbReference type="STRING" id="28128.HMPREF3226_02813"/>
<accession>A0A133PSW4</accession>
<evidence type="ECO:0000313" key="2">
    <source>
        <dbReference type="Proteomes" id="UP000070533"/>
    </source>
</evidence>
<comment type="caution">
    <text evidence="1">The sequence shown here is derived from an EMBL/GenBank/DDBJ whole genome shotgun (WGS) entry which is preliminary data.</text>
</comment>
<protein>
    <submittedName>
        <fullName evidence="1">Uncharacterized protein</fullName>
    </submittedName>
</protein>
<name>A0A133PSW4_9BACT</name>
<sequence>MCHVQTLLLIFFTHKKISKLYEKTIFTPFRVVPDGNDRWRKDNEPLAILTTTE</sequence>